<protein>
    <submittedName>
        <fullName evidence="11">Post-GPI attachment to proteins factor 2</fullName>
    </submittedName>
</protein>
<feature type="transmembrane region" description="Helical" evidence="8">
    <location>
        <begin position="188"/>
        <end position="206"/>
    </location>
</feature>
<evidence type="ECO:0000313" key="12">
    <source>
        <dbReference type="EMBL" id="JAG55754.1"/>
    </source>
</evidence>
<dbReference type="EMBL" id="GBRD01010070">
    <property type="protein sequence ID" value="JAG55754.1"/>
    <property type="molecule type" value="Transcribed_RNA"/>
</dbReference>
<evidence type="ECO:0000256" key="6">
    <source>
        <dbReference type="ARBA" id="ARBA00023034"/>
    </source>
</evidence>
<reference evidence="12" key="3">
    <citation type="submission" date="2014-09" db="EMBL/GenBank/DDBJ databases">
        <authorList>
            <person name="Magalhaes I.L.F."/>
            <person name="Oliveira U."/>
            <person name="Santos F.R."/>
            <person name="Vidigal T.H.D.A."/>
            <person name="Brescovit A.D."/>
            <person name="Santos A.J."/>
        </authorList>
    </citation>
    <scope>NUCLEOTIDE SEQUENCE</scope>
</reference>
<feature type="domain" description="CWH43-like N-terminal" evidence="9">
    <location>
        <begin position="26"/>
        <end position="241"/>
    </location>
</feature>
<evidence type="ECO:0000313" key="10">
    <source>
        <dbReference type="EMBL" id="JAG16537.1"/>
    </source>
</evidence>
<evidence type="ECO:0000313" key="11">
    <source>
        <dbReference type="EMBL" id="JAG18021.1"/>
    </source>
</evidence>
<proteinExistence type="inferred from homology"/>
<accession>A0A0A9XEE2</accession>
<evidence type="ECO:0000256" key="2">
    <source>
        <dbReference type="ARBA" id="ARBA00007414"/>
    </source>
</evidence>
<reference evidence="13" key="4">
    <citation type="journal article" date="2016" name="Gigascience">
        <title>De novo construction of an expanded transcriptome assembly for the western tarnished plant bug, Lygus hesperus.</title>
        <authorList>
            <person name="Tassone E.E."/>
            <person name="Geib S.M."/>
            <person name="Hall B."/>
            <person name="Fabrick J.A."/>
            <person name="Brent C.S."/>
            <person name="Hull J.J."/>
        </authorList>
    </citation>
    <scope>NUCLEOTIDE SEQUENCE</scope>
</reference>
<keyword evidence="3" id="KW-0337">GPI-anchor biosynthesis</keyword>
<feature type="transmembrane region" description="Helical" evidence="8">
    <location>
        <begin position="148"/>
        <end position="167"/>
    </location>
</feature>
<dbReference type="Pfam" id="PF10277">
    <property type="entry name" value="Frag1"/>
    <property type="match status" value="1"/>
</dbReference>
<evidence type="ECO:0000313" key="13">
    <source>
        <dbReference type="EMBL" id="JAQ18332.1"/>
    </source>
</evidence>
<dbReference type="GO" id="GO:0006506">
    <property type="term" value="P:GPI anchor biosynthetic process"/>
    <property type="evidence" value="ECO:0007669"/>
    <property type="project" value="UniProtKB-KW"/>
</dbReference>
<dbReference type="PANTHER" id="PTHR12892">
    <property type="entry name" value="FGF RECEPTOR ACTIVATING PROTEIN 1"/>
    <property type="match status" value="1"/>
</dbReference>
<feature type="transmembrane region" description="Helical" evidence="8">
    <location>
        <begin position="212"/>
        <end position="232"/>
    </location>
</feature>
<dbReference type="EMBL" id="GBHO01027067">
    <property type="protein sequence ID" value="JAG16537.1"/>
    <property type="molecule type" value="Transcribed_RNA"/>
</dbReference>
<keyword evidence="6" id="KW-0333">Golgi apparatus</keyword>
<evidence type="ECO:0000259" key="9">
    <source>
        <dbReference type="Pfam" id="PF10277"/>
    </source>
</evidence>
<dbReference type="GO" id="GO:0005789">
    <property type="term" value="C:endoplasmic reticulum membrane"/>
    <property type="evidence" value="ECO:0007669"/>
    <property type="project" value="TreeGrafter"/>
</dbReference>
<feature type="transmembrane region" description="Helical" evidence="8">
    <location>
        <begin position="79"/>
        <end position="98"/>
    </location>
</feature>
<keyword evidence="5 8" id="KW-1133">Transmembrane helix</keyword>
<dbReference type="GO" id="GO:0000139">
    <property type="term" value="C:Golgi membrane"/>
    <property type="evidence" value="ECO:0007669"/>
    <property type="project" value="UniProtKB-SubCell"/>
</dbReference>
<dbReference type="InterPro" id="IPR039545">
    <property type="entry name" value="PGAP2"/>
</dbReference>
<dbReference type="EMBL" id="GDHC01000297">
    <property type="protein sequence ID" value="JAQ18332.1"/>
    <property type="molecule type" value="Transcribed_RNA"/>
</dbReference>
<organism evidence="11">
    <name type="scientific">Lygus hesperus</name>
    <name type="common">Western plant bug</name>
    <dbReference type="NCBI Taxonomy" id="30085"/>
    <lineage>
        <taxon>Eukaryota</taxon>
        <taxon>Metazoa</taxon>
        <taxon>Ecdysozoa</taxon>
        <taxon>Arthropoda</taxon>
        <taxon>Hexapoda</taxon>
        <taxon>Insecta</taxon>
        <taxon>Pterygota</taxon>
        <taxon>Neoptera</taxon>
        <taxon>Paraneoptera</taxon>
        <taxon>Hemiptera</taxon>
        <taxon>Heteroptera</taxon>
        <taxon>Panheteroptera</taxon>
        <taxon>Cimicomorpha</taxon>
        <taxon>Miridae</taxon>
        <taxon>Mirini</taxon>
        <taxon>Lygus</taxon>
    </lineage>
</organism>
<evidence type="ECO:0000256" key="5">
    <source>
        <dbReference type="ARBA" id="ARBA00022989"/>
    </source>
</evidence>
<dbReference type="InterPro" id="IPR019402">
    <property type="entry name" value="CWH43_N"/>
</dbReference>
<evidence type="ECO:0000256" key="3">
    <source>
        <dbReference type="ARBA" id="ARBA00022502"/>
    </source>
</evidence>
<feature type="transmembrane region" description="Helical" evidence="8">
    <location>
        <begin position="26"/>
        <end position="47"/>
    </location>
</feature>
<comment type="subcellular location">
    <subcellularLocation>
        <location evidence="1">Golgi apparatus membrane</location>
        <topology evidence="1">Multi-pass membrane protein</topology>
    </subcellularLocation>
</comment>
<evidence type="ECO:0000256" key="8">
    <source>
        <dbReference type="SAM" id="Phobius"/>
    </source>
</evidence>
<evidence type="ECO:0000256" key="1">
    <source>
        <dbReference type="ARBA" id="ARBA00004653"/>
    </source>
</evidence>
<sequence length="256" mass="29447">MSSSAGYLPLHHQKKGFVIKLPLSKAAWITCLLPFTAFIFCIIWSLMYNFEDSTFTHCKVQNFLPSISAAIGNYRTQRFVWGTAIAIHAMPRFMFAGFHRQYYSDVLNPKAQKLALAACILNVIENIALIGLTFITSAYNYAIHEKCFMTFMITSEVYMALTCYLLSKERRIPADNVESRSLRYKYQLLVINMTSFAAAGYFFIRHNRHCEPYVYSAFAFFEYIVVLTNMAFHTTCSLDFHGRTLLIDQNGFDVHS</sequence>
<keyword evidence="7 8" id="KW-0472">Membrane</keyword>
<evidence type="ECO:0000256" key="7">
    <source>
        <dbReference type="ARBA" id="ARBA00023136"/>
    </source>
</evidence>
<gene>
    <name evidence="13" type="primary">CG3876_0</name>
    <name evidence="11" type="ORF">CM83_47954</name>
    <name evidence="10" type="ORF">CM83_47957</name>
    <name evidence="13" type="ORF">g.51671</name>
</gene>
<keyword evidence="4 8" id="KW-0812">Transmembrane</keyword>
<feature type="transmembrane region" description="Helical" evidence="8">
    <location>
        <begin position="119"/>
        <end position="142"/>
    </location>
</feature>
<evidence type="ECO:0000256" key="4">
    <source>
        <dbReference type="ARBA" id="ARBA00022692"/>
    </source>
</evidence>
<dbReference type="EMBL" id="GBHO01025583">
    <property type="protein sequence ID" value="JAG18021.1"/>
    <property type="molecule type" value="Transcribed_RNA"/>
</dbReference>
<name>A0A0A9XEE2_LYGHE</name>
<dbReference type="PANTHER" id="PTHR12892:SF11">
    <property type="entry name" value="POST-GPI ATTACHMENT TO PROTEINS FACTOR 2"/>
    <property type="match status" value="1"/>
</dbReference>
<reference evidence="11" key="1">
    <citation type="journal article" date="2014" name="PLoS ONE">
        <title>Transcriptome-Based Identification of ABC Transporters in the Western Tarnished Plant Bug Lygus hesperus.</title>
        <authorList>
            <person name="Hull J.J."/>
            <person name="Chaney K."/>
            <person name="Geib S.M."/>
            <person name="Fabrick J.A."/>
            <person name="Brent C.S."/>
            <person name="Walsh D."/>
            <person name="Lavine L.C."/>
        </authorList>
    </citation>
    <scope>NUCLEOTIDE SEQUENCE</scope>
</reference>
<reference evidence="11" key="2">
    <citation type="submission" date="2014-07" db="EMBL/GenBank/DDBJ databases">
        <authorList>
            <person name="Hull J."/>
        </authorList>
    </citation>
    <scope>NUCLEOTIDE SEQUENCE</scope>
</reference>
<dbReference type="AlphaFoldDB" id="A0A0A9XEE2"/>
<comment type="similarity">
    <text evidence="2">Belongs to the PGAP2 family.</text>
</comment>